<organism evidence="1 2">
    <name type="scientific">Microtetraspora fusca</name>
    <dbReference type="NCBI Taxonomy" id="1997"/>
    <lineage>
        <taxon>Bacteria</taxon>
        <taxon>Bacillati</taxon>
        <taxon>Actinomycetota</taxon>
        <taxon>Actinomycetes</taxon>
        <taxon>Streptosporangiales</taxon>
        <taxon>Streptosporangiaceae</taxon>
        <taxon>Microtetraspora</taxon>
    </lineage>
</organism>
<evidence type="ECO:0000313" key="2">
    <source>
        <dbReference type="Proteomes" id="UP001602119"/>
    </source>
</evidence>
<keyword evidence="2" id="KW-1185">Reference proteome</keyword>
<reference evidence="1 2" key="1">
    <citation type="submission" date="2024-10" db="EMBL/GenBank/DDBJ databases">
        <title>The Natural Products Discovery Center: Release of the First 8490 Sequenced Strains for Exploring Actinobacteria Biosynthetic Diversity.</title>
        <authorList>
            <person name="Kalkreuter E."/>
            <person name="Kautsar S.A."/>
            <person name="Yang D."/>
            <person name="Bader C.D."/>
            <person name="Teijaro C.N."/>
            <person name="Fluegel L."/>
            <person name="Davis C.M."/>
            <person name="Simpson J.R."/>
            <person name="Lauterbach L."/>
            <person name="Steele A.D."/>
            <person name="Gui C."/>
            <person name="Meng S."/>
            <person name="Li G."/>
            <person name="Viehrig K."/>
            <person name="Ye F."/>
            <person name="Su P."/>
            <person name="Kiefer A.F."/>
            <person name="Nichols A."/>
            <person name="Cepeda A.J."/>
            <person name="Yan W."/>
            <person name="Fan B."/>
            <person name="Jiang Y."/>
            <person name="Adhikari A."/>
            <person name="Zheng C.-J."/>
            <person name="Schuster L."/>
            <person name="Cowan T.M."/>
            <person name="Smanski M.J."/>
            <person name="Chevrette M.G."/>
            <person name="De Carvalho L.P.S."/>
            <person name="Shen B."/>
        </authorList>
    </citation>
    <scope>NUCLEOTIDE SEQUENCE [LARGE SCALE GENOMIC DNA]</scope>
    <source>
        <strain evidence="1 2">NPDC001281</strain>
    </source>
</reference>
<evidence type="ECO:0000313" key="1">
    <source>
        <dbReference type="EMBL" id="MFF4774372.1"/>
    </source>
</evidence>
<dbReference type="EMBL" id="JBIAXI010000008">
    <property type="protein sequence ID" value="MFF4774372.1"/>
    <property type="molecule type" value="Genomic_DNA"/>
</dbReference>
<sequence>MVLVTNPDRLCPRTLQAALVYINIGGTSYQSGGLVGKWLKKGKTWWKDAHQFHCASPAFLPVLMHERSRGSACRAPAARGRR</sequence>
<dbReference type="Proteomes" id="UP001602119">
    <property type="component" value="Unassembled WGS sequence"/>
</dbReference>
<protein>
    <submittedName>
        <fullName evidence="1">Uncharacterized protein</fullName>
    </submittedName>
</protein>
<name>A0ABW6V4Z6_MICFU</name>
<dbReference type="RefSeq" id="WP_157545127.1">
    <property type="nucleotide sequence ID" value="NZ_BBYK01000043.1"/>
</dbReference>
<gene>
    <name evidence="1" type="ORF">ACFY05_16075</name>
</gene>
<proteinExistence type="predicted"/>
<comment type="caution">
    <text evidence="1">The sequence shown here is derived from an EMBL/GenBank/DDBJ whole genome shotgun (WGS) entry which is preliminary data.</text>
</comment>
<accession>A0ABW6V4Z6</accession>